<gene>
    <name evidence="1" type="ORF">METZ01_LOCUS256830</name>
</gene>
<organism evidence="1">
    <name type="scientific">marine metagenome</name>
    <dbReference type="NCBI Taxonomy" id="408172"/>
    <lineage>
        <taxon>unclassified sequences</taxon>
        <taxon>metagenomes</taxon>
        <taxon>ecological metagenomes</taxon>
    </lineage>
</organism>
<evidence type="ECO:0008006" key="2">
    <source>
        <dbReference type="Google" id="ProtNLM"/>
    </source>
</evidence>
<protein>
    <recommendedName>
        <fullName evidence="2">Hydantoinase B/oxoprolinase domain-containing protein</fullName>
    </recommendedName>
</protein>
<accession>A0A382IWG9</accession>
<dbReference type="EMBL" id="UINC01070097">
    <property type="protein sequence ID" value="SVC03976.1"/>
    <property type="molecule type" value="Genomic_DNA"/>
</dbReference>
<feature type="non-terminal residue" evidence="1">
    <location>
        <position position="1"/>
    </location>
</feature>
<evidence type="ECO:0000313" key="1">
    <source>
        <dbReference type="EMBL" id="SVC03976.1"/>
    </source>
</evidence>
<proteinExistence type="predicted"/>
<dbReference type="AlphaFoldDB" id="A0A382IWG9"/>
<sequence length="43" mass="4720">GGGYGNPLERPIEKVILDVKNDLVSIKGAREDYGVIFTEKESL</sequence>
<name>A0A382IWG9_9ZZZZ</name>
<reference evidence="1" key="1">
    <citation type="submission" date="2018-05" db="EMBL/GenBank/DDBJ databases">
        <authorList>
            <person name="Lanie J.A."/>
            <person name="Ng W.-L."/>
            <person name="Kazmierczak K.M."/>
            <person name="Andrzejewski T.M."/>
            <person name="Davidsen T.M."/>
            <person name="Wayne K.J."/>
            <person name="Tettelin H."/>
            <person name="Glass J.I."/>
            <person name="Rusch D."/>
            <person name="Podicherti R."/>
            <person name="Tsui H.-C.T."/>
            <person name="Winkler M.E."/>
        </authorList>
    </citation>
    <scope>NUCLEOTIDE SEQUENCE</scope>
</reference>